<dbReference type="PANTHER" id="PTHR37431:SF1">
    <property type="entry name" value="DUF725 DOMAIN-CONTAINING PROTEIN"/>
    <property type="match status" value="1"/>
</dbReference>
<dbReference type="WBParaSite" id="PSAMB.scaffold4359size14896.g24075.t1">
    <property type="protein sequence ID" value="PSAMB.scaffold4359size14896.g24075.t1"/>
    <property type="gene ID" value="PSAMB.scaffold4359size14896.g24075"/>
</dbReference>
<proteinExistence type="predicted"/>
<evidence type="ECO:0000256" key="1">
    <source>
        <dbReference type="SAM" id="SignalP"/>
    </source>
</evidence>
<dbReference type="Proteomes" id="UP000887566">
    <property type="component" value="Unplaced"/>
</dbReference>
<reference evidence="3" key="1">
    <citation type="submission" date="2022-11" db="UniProtKB">
        <authorList>
            <consortium name="WormBaseParasite"/>
        </authorList>
    </citation>
    <scope>IDENTIFICATION</scope>
</reference>
<organism evidence="2 3">
    <name type="scientific">Plectus sambesii</name>
    <dbReference type="NCBI Taxonomy" id="2011161"/>
    <lineage>
        <taxon>Eukaryota</taxon>
        <taxon>Metazoa</taxon>
        <taxon>Ecdysozoa</taxon>
        <taxon>Nematoda</taxon>
        <taxon>Chromadorea</taxon>
        <taxon>Plectida</taxon>
        <taxon>Plectina</taxon>
        <taxon>Plectoidea</taxon>
        <taxon>Plectidae</taxon>
        <taxon>Plectus</taxon>
    </lineage>
</organism>
<sequence length="522" mass="59265">MRSVAITLLCCLLPLVSAIIVDKKGCGPKFYCPDKCSIAWKDGCPQNCNCASLKKCPLVSCPAKAPICSIYTQLDGCQSCACKLPYLLVEEDGDSELSTTGFVFLGRRDAPLIRKRLDDSIGAGDDFMLNGKKVIKANMCTLSFMEKIDECTKVALGFTDFLRSKRADDAIPTLNPMVKTDKPDLEKMCTLYRKALLCIGPNIFNECRHQHPQLSELDAIYGYACGEKKHIFLSHLDCIQRTHVESFRLAICEDSAHRALRFIETGSFDVEEKQKQKCDAMTWLINCEKPTIQTRCSMEAREVNEEALMAATDYIAPECHPDYERKVFISDEELQLVNQKPLVCLERNQKEIEKHFANLARDVARQSRRASIAYPVGYSYTKSTLLSRCAEYRTAMSAISGEAKRNCVRRFDLYNSVYFVLGYPCGHGTQDYFFKYFDCLTGVRKVTAVRNCEASANRALDDPSNDQCETYNLLTECMYDHVVDKCGYDGWEMEYQYLSMSVRNSVPDCSLKRIFRPYEKPE</sequence>
<keyword evidence="2" id="KW-1185">Reference proteome</keyword>
<dbReference type="AlphaFoldDB" id="A0A914WIK7"/>
<feature type="chain" id="PRO_5038008154" evidence="1">
    <location>
        <begin position="19"/>
        <end position="522"/>
    </location>
</feature>
<dbReference type="PANTHER" id="PTHR37431">
    <property type="entry name" value="PROTEIN CBG06927"/>
    <property type="match status" value="1"/>
</dbReference>
<accession>A0A914WIK7</accession>
<feature type="signal peptide" evidence="1">
    <location>
        <begin position="1"/>
        <end position="18"/>
    </location>
</feature>
<evidence type="ECO:0000313" key="2">
    <source>
        <dbReference type="Proteomes" id="UP000887566"/>
    </source>
</evidence>
<keyword evidence="1" id="KW-0732">Signal</keyword>
<protein>
    <submittedName>
        <fullName evidence="3">Uncharacterized protein</fullName>
    </submittedName>
</protein>
<name>A0A914WIK7_9BILA</name>
<evidence type="ECO:0000313" key="3">
    <source>
        <dbReference type="WBParaSite" id="PSAMB.scaffold4359size14896.g24075.t1"/>
    </source>
</evidence>